<dbReference type="InterPro" id="IPR033100">
    <property type="entry name" value="Rrp45"/>
</dbReference>
<dbReference type="Pfam" id="PF03725">
    <property type="entry name" value="RNase_PH_C"/>
    <property type="match status" value="1"/>
</dbReference>
<keyword evidence="9" id="KW-0539">Nucleus</keyword>
<evidence type="ECO:0000259" key="11">
    <source>
        <dbReference type="Pfam" id="PF01138"/>
    </source>
</evidence>
<dbReference type="FunFam" id="3.30.230.70:FF:000005">
    <property type="entry name" value="Exosome complex component RRP45"/>
    <property type="match status" value="1"/>
</dbReference>
<dbReference type="InterPro" id="IPR050590">
    <property type="entry name" value="Exosome_comp_Rrp42_subfam"/>
</dbReference>
<comment type="caution">
    <text evidence="13">The sequence shown here is derived from an EMBL/GenBank/DDBJ whole genome shotgun (WGS) entry which is preliminary data.</text>
</comment>
<evidence type="ECO:0000256" key="4">
    <source>
        <dbReference type="ARBA" id="ARBA00019572"/>
    </source>
</evidence>
<dbReference type="PANTHER" id="PTHR11097:SF14">
    <property type="entry name" value="EXOSOME COMPLEX COMPONENT RRP45"/>
    <property type="match status" value="1"/>
</dbReference>
<evidence type="ECO:0000256" key="3">
    <source>
        <dbReference type="ARBA" id="ARBA00006678"/>
    </source>
</evidence>
<name>A0ABD1EWL5_HYPHA</name>
<dbReference type="GO" id="GO:0000178">
    <property type="term" value="C:exosome (RNase complex)"/>
    <property type="evidence" value="ECO:0007669"/>
    <property type="project" value="UniProtKB-KW"/>
</dbReference>
<comment type="similarity">
    <text evidence="3">Belongs to the RNase PH family.</text>
</comment>
<feature type="domain" description="Exoribonuclease phosphorolytic" evidence="11">
    <location>
        <begin position="35"/>
        <end position="166"/>
    </location>
</feature>
<gene>
    <name evidence="13" type="ORF">ABEB36_005001</name>
</gene>
<feature type="domain" description="Exoribonuclease phosphorolytic" evidence="12">
    <location>
        <begin position="192"/>
        <end position="258"/>
    </location>
</feature>
<evidence type="ECO:0000256" key="5">
    <source>
        <dbReference type="ARBA" id="ARBA00022490"/>
    </source>
</evidence>
<accession>A0ABD1EWL5</accession>
<keyword evidence="7" id="KW-0271">Exosome</keyword>
<dbReference type="InterPro" id="IPR001247">
    <property type="entry name" value="ExoRNase_PH_dom1"/>
</dbReference>
<keyword evidence="14" id="KW-1185">Reference proteome</keyword>
<proteinExistence type="inferred from homology"/>
<dbReference type="GO" id="GO:0005730">
    <property type="term" value="C:nucleolus"/>
    <property type="evidence" value="ECO:0007669"/>
    <property type="project" value="UniProtKB-SubCell"/>
</dbReference>
<evidence type="ECO:0000256" key="1">
    <source>
        <dbReference type="ARBA" id="ARBA00004496"/>
    </source>
</evidence>
<dbReference type="InterPro" id="IPR015847">
    <property type="entry name" value="ExoRNase_PH_dom2"/>
</dbReference>
<evidence type="ECO:0000313" key="14">
    <source>
        <dbReference type="Proteomes" id="UP001566132"/>
    </source>
</evidence>
<dbReference type="CDD" id="cd11368">
    <property type="entry name" value="RNase_PH_RRP45"/>
    <property type="match status" value="1"/>
</dbReference>
<reference evidence="13 14" key="1">
    <citation type="submission" date="2024-05" db="EMBL/GenBank/DDBJ databases">
        <title>Genetic variation in Jamaican populations of the coffee berry borer (Hypothenemus hampei).</title>
        <authorList>
            <person name="Errbii M."/>
            <person name="Myrie A."/>
        </authorList>
    </citation>
    <scope>NUCLEOTIDE SEQUENCE [LARGE SCALE GENOMIC DNA]</scope>
    <source>
        <strain evidence="13">JA-Hopewell-2020-01-JO</strain>
        <tissue evidence="13">Whole body</tissue>
    </source>
</reference>
<evidence type="ECO:0000256" key="7">
    <source>
        <dbReference type="ARBA" id="ARBA00022835"/>
    </source>
</evidence>
<dbReference type="GO" id="GO:0005737">
    <property type="term" value="C:cytoplasm"/>
    <property type="evidence" value="ECO:0007669"/>
    <property type="project" value="UniProtKB-SubCell"/>
</dbReference>
<evidence type="ECO:0000259" key="12">
    <source>
        <dbReference type="Pfam" id="PF03725"/>
    </source>
</evidence>
<dbReference type="Pfam" id="PF01138">
    <property type="entry name" value="RNase_PH"/>
    <property type="match status" value="1"/>
</dbReference>
<evidence type="ECO:0000256" key="8">
    <source>
        <dbReference type="ARBA" id="ARBA00022884"/>
    </source>
</evidence>
<comment type="subcellular location">
    <subcellularLocation>
        <location evidence="1">Cytoplasm</location>
    </subcellularLocation>
    <subcellularLocation>
        <location evidence="2">Nucleus</location>
        <location evidence="2">Nucleolus</location>
    </subcellularLocation>
</comment>
<dbReference type="InterPro" id="IPR036345">
    <property type="entry name" value="ExoRNase_PH_dom2_sf"/>
</dbReference>
<dbReference type="InterPro" id="IPR020568">
    <property type="entry name" value="Ribosomal_Su5_D2-typ_SF"/>
</dbReference>
<keyword evidence="8" id="KW-0694">RNA-binding</keyword>
<dbReference type="GO" id="GO:0003723">
    <property type="term" value="F:RNA binding"/>
    <property type="evidence" value="ECO:0007669"/>
    <property type="project" value="UniProtKB-KW"/>
</dbReference>
<evidence type="ECO:0000256" key="9">
    <source>
        <dbReference type="ARBA" id="ARBA00023242"/>
    </source>
</evidence>
<dbReference type="InterPro" id="IPR027408">
    <property type="entry name" value="PNPase/RNase_PH_dom_sf"/>
</dbReference>
<dbReference type="SUPFAM" id="SSF55666">
    <property type="entry name" value="Ribonuclease PH domain 2-like"/>
    <property type="match status" value="1"/>
</dbReference>
<dbReference type="AlphaFoldDB" id="A0ABD1EWL5"/>
<keyword evidence="6" id="KW-0698">rRNA processing</keyword>
<evidence type="ECO:0000256" key="2">
    <source>
        <dbReference type="ARBA" id="ARBA00004604"/>
    </source>
</evidence>
<dbReference type="PANTHER" id="PTHR11097">
    <property type="entry name" value="EXOSOME COMPLEX EXONUCLEASE RIBOSOMAL RNA PROCESSING PROTEIN"/>
    <property type="match status" value="1"/>
</dbReference>
<dbReference type="GO" id="GO:0006364">
    <property type="term" value="P:rRNA processing"/>
    <property type="evidence" value="ECO:0007669"/>
    <property type="project" value="UniProtKB-KW"/>
</dbReference>
<evidence type="ECO:0000256" key="6">
    <source>
        <dbReference type="ARBA" id="ARBA00022552"/>
    </source>
</evidence>
<sequence>MSNFRKTIISNAEKQFLIKNLRESTRLDGRAFNTIRDLKIEFGKDWGCCNVSLGKTKVLAQVTCDLQEPKSNRPSEGTLNINLELNPMADPSFEAGRQSDLSAQLNRLLEKCLKDSKAIDLESLCIQMKKRVWSLRIDLNVLNHDGNILDCASIAALAALSHFRRPDVTSDGVEFKIHSIEERDPIPIVVYHYPVYITYAIFSGGDFLVVDPTLLEEGVAEAFLSIGLNSYDELCGLHLGGKAQLSTNVILEITNKATKHACGIINLIKKGVELDTKKKLSAKETGFHKGNLKETNDSLSKLSISLDHWTTTKTSKKKKKSLKLNTVEEINNDCRMECDDINQPNHEVIRDLGVQTTELVHKGTKGEWIIIDSDSEEGANPNSSQNDIIFVETSKVETIKVQGSDSEEENVIIVCESNQEKNVSKSPKKKKAT</sequence>
<protein>
    <recommendedName>
        <fullName evidence="4">Exosome complex component RRP45</fullName>
    </recommendedName>
    <alternativeName>
        <fullName evidence="10">Exosome component 9</fullName>
    </alternativeName>
</protein>
<keyword evidence="5" id="KW-0963">Cytoplasm</keyword>
<evidence type="ECO:0000313" key="13">
    <source>
        <dbReference type="EMBL" id="KAL1505431.1"/>
    </source>
</evidence>
<organism evidence="13 14">
    <name type="scientific">Hypothenemus hampei</name>
    <name type="common">Coffee berry borer</name>
    <dbReference type="NCBI Taxonomy" id="57062"/>
    <lineage>
        <taxon>Eukaryota</taxon>
        <taxon>Metazoa</taxon>
        <taxon>Ecdysozoa</taxon>
        <taxon>Arthropoda</taxon>
        <taxon>Hexapoda</taxon>
        <taxon>Insecta</taxon>
        <taxon>Pterygota</taxon>
        <taxon>Neoptera</taxon>
        <taxon>Endopterygota</taxon>
        <taxon>Coleoptera</taxon>
        <taxon>Polyphaga</taxon>
        <taxon>Cucujiformia</taxon>
        <taxon>Curculionidae</taxon>
        <taxon>Scolytinae</taxon>
        <taxon>Hypothenemus</taxon>
    </lineage>
</organism>
<dbReference type="Gene3D" id="3.30.230.70">
    <property type="entry name" value="GHMP Kinase, N-terminal domain"/>
    <property type="match status" value="1"/>
</dbReference>
<dbReference type="SUPFAM" id="SSF54211">
    <property type="entry name" value="Ribosomal protein S5 domain 2-like"/>
    <property type="match status" value="1"/>
</dbReference>
<dbReference type="EMBL" id="JBDJPC010000004">
    <property type="protein sequence ID" value="KAL1505431.1"/>
    <property type="molecule type" value="Genomic_DNA"/>
</dbReference>
<evidence type="ECO:0000256" key="10">
    <source>
        <dbReference type="ARBA" id="ARBA00032660"/>
    </source>
</evidence>
<dbReference type="Proteomes" id="UP001566132">
    <property type="component" value="Unassembled WGS sequence"/>
</dbReference>